<name>A0A5C4TK43_FRUSA</name>
<protein>
    <recommendedName>
        <fullName evidence="1">ACT domain-containing protein</fullName>
    </recommendedName>
</protein>
<gene>
    <name evidence="2" type="ORF">DID87_04070</name>
</gene>
<dbReference type="Proteomes" id="UP000313312">
    <property type="component" value="Unassembled WGS sequence"/>
</dbReference>
<dbReference type="InterPro" id="IPR045865">
    <property type="entry name" value="ACT-like_dom_sf"/>
</dbReference>
<dbReference type="PROSITE" id="PS51671">
    <property type="entry name" value="ACT"/>
    <property type="match status" value="1"/>
</dbReference>
<dbReference type="InterPro" id="IPR002912">
    <property type="entry name" value="ACT_dom"/>
</dbReference>
<comment type="caution">
    <text evidence="2">The sequence shown here is derived from an EMBL/GenBank/DDBJ whole genome shotgun (WGS) entry which is preliminary data.</text>
</comment>
<sequence>MSKILTVISKNDASVITINMTLPIHKEAVINFTIDTHQLRESLHEMLDEINELPEIISVNLISAE</sequence>
<dbReference type="Gene3D" id="3.30.70.260">
    <property type="match status" value="1"/>
</dbReference>
<evidence type="ECO:0000259" key="1">
    <source>
        <dbReference type="PROSITE" id="PS51671"/>
    </source>
</evidence>
<dbReference type="EMBL" id="QFCR01000010">
    <property type="protein sequence ID" value="TNK90385.1"/>
    <property type="molecule type" value="Genomic_DNA"/>
</dbReference>
<accession>A0A5C4TK43</accession>
<feature type="domain" description="ACT" evidence="1">
    <location>
        <begin position="1"/>
        <end position="64"/>
    </location>
</feature>
<evidence type="ECO:0000313" key="3">
    <source>
        <dbReference type="Proteomes" id="UP000313312"/>
    </source>
</evidence>
<evidence type="ECO:0000313" key="2">
    <source>
        <dbReference type="EMBL" id="TNK90385.1"/>
    </source>
</evidence>
<dbReference type="RefSeq" id="WP_041817675.1">
    <property type="nucleotide sequence ID" value="NZ_CP168674.1"/>
</dbReference>
<reference evidence="2 3" key="1">
    <citation type="submission" date="2018-05" db="EMBL/GenBank/DDBJ databases">
        <title>Lactobacillus sanfranciscensis Ah4 draft denome sequence.</title>
        <authorList>
            <person name="Zhang G."/>
        </authorList>
    </citation>
    <scope>NUCLEOTIDE SEQUENCE [LARGE SCALE GENOMIC DNA]</scope>
    <source>
        <strain evidence="2 3">Ah4</strain>
    </source>
</reference>
<dbReference type="AlphaFoldDB" id="A0A5C4TK43"/>
<dbReference type="SUPFAM" id="SSF55021">
    <property type="entry name" value="ACT-like"/>
    <property type="match status" value="1"/>
</dbReference>
<organism evidence="2 3">
    <name type="scientific">Fructilactobacillus sanfranciscensis</name>
    <name type="common">Lactobacillus sanfranciscensis</name>
    <dbReference type="NCBI Taxonomy" id="1625"/>
    <lineage>
        <taxon>Bacteria</taxon>
        <taxon>Bacillati</taxon>
        <taxon>Bacillota</taxon>
        <taxon>Bacilli</taxon>
        <taxon>Lactobacillales</taxon>
        <taxon>Lactobacillaceae</taxon>
        <taxon>Fructilactobacillus</taxon>
    </lineage>
</organism>
<proteinExistence type="predicted"/>